<proteinExistence type="predicted"/>
<dbReference type="EMBL" id="MLAK01001148">
    <property type="protein sequence ID" value="OHS96913.1"/>
    <property type="molecule type" value="Genomic_DNA"/>
</dbReference>
<gene>
    <name evidence="1" type="ORF">TRFO_02027</name>
</gene>
<evidence type="ECO:0000313" key="1">
    <source>
        <dbReference type="EMBL" id="OHS96913.1"/>
    </source>
</evidence>
<sequence>MINYEELNRKEFVCFFFSENKLEDEWETNPKNEDPFLYLNNFDEPLDTDFDFDFSINNFPLESFIDENLGQVLKFFINHFSCNAELCSLTALSFLKCKKEFDHSYFYMLCYFYIFEQLKKTAIFDIPFEILTNSNIFNPRITIFDFQMLSKNIDSFNSQSIIGDDFNNINKNENDSNWPLINSLRSKILEIIINSSLIDYQRFLQSLFQYPLLFAETLYRLSKIEMSLSYEKGAMFIDLIFNANSFYSSFYKSKNELIKNINGIRIAKQAIFHFLEHILQNDVNLRMFFSDNEFVIGISSLIFEKSLRPFLLKLFCLYPHSSEFDSLHCDVVNQIKVIFGKVFKHLDKIEYVDETNELLKFINRVIPQNIKTVDIFMTIISPLCLNLFKLPKDNECSVALINNVFELLINCSNSYTLTSSDILALESTISKIIIIDENLVNSLTRIILGRKHEQIDTSMNNLIELKQPGVVRTMINIFYNTPYMNSVLSLINKLCQSSDYNKVKMSTNEIDICLIHLLEKYRDLNNSNDNSNNEIIFDTINILLMEISKHCSSVSVVQSFIQLFCLDNGKTLPNFHEKTLKTFLSLVSCPPENDSIVIPFDNSNEFTINQVKGNIVNNNFTLCFWICMSGNSPFYLPKLCSFTDPKNKSSAFKIILSWDSLNIYFSNQQVEFECNFF</sequence>
<dbReference type="VEuPathDB" id="TrichDB:TRFO_02027"/>
<keyword evidence="2" id="KW-1185">Reference proteome</keyword>
<evidence type="ECO:0000313" key="2">
    <source>
        <dbReference type="Proteomes" id="UP000179807"/>
    </source>
</evidence>
<dbReference type="GeneID" id="94825153"/>
<reference evidence="1" key="1">
    <citation type="submission" date="2016-10" db="EMBL/GenBank/DDBJ databases">
        <authorList>
            <person name="Benchimol M."/>
            <person name="Almeida L.G."/>
            <person name="Vasconcelos A.T."/>
            <person name="Perreira-Neves A."/>
            <person name="Rosa I.A."/>
            <person name="Tasca T."/>
            <person name="Bogo M.R."/>
            <person name="de Souza W."/>
        </authorList>
    </citation>
    <scope>NUCLEOTIDE SEQUENCE [LARGE SCALE GENOMIC DNA]</scope>
    <source>
        <strain evidence="1">K</strain>
    </source>
</reference>
<accession>A0A1J4JE39</accession>
<name>A0A1J4JE39_9EUKA</name>
<comment type="caution">
    <text evidence="1">The sequence shown here is derived from an EMBL/GenBank/DDBJ whole genome shotgun (WGS) entry which is preliminary data.</text>
</comment>
<organism evidence="1 2">
    <name type="scientific">Tritrichomonas foetus</name>
    <dbReference type="NCBI Taxonomy" id="1144522"/>
    <lineage>
        <taxon>Eukaryota</taxon>
        <taxon>Metamonada</taxon>
        <taxon>Parabasalia</taxon>
        <taxon>Tritrichomonadida</taxon>
        <taxon>Tritrichomonadidae</taxon>
        <taxon>Tritrichomonas</taxon>
    </lineage>
</organism>
<dbReference type="Proteomes" id="UP000179807">
    <property type="component" value="Unassembled WGS sequence"/>
</dbReference>
<dbReference type="RefSeq" id="XP_068350050.1">
    <property type="nucleotide sequence ID" value="XM_068490449.1"/>
</dbReference>
<dbReference type="AlphaFoldDB" id="A0A1J4JE39"/>
<protein>
    <submittedName>
        <fullName evidence="1">Uncharacterized protein</fullName>
    </submittedName>
</protein>